<name>A0ABW9KIT2_9BACT</name>
<feature type="coiled-coil region" evidence="1">
    <location>
        <begin position="231"/>
        <end position="258"/>
    </location>
</feature>
<evidence type="ECO:0000256" key="1">
    <source>
        <dbReference type="SAM" id="Coils"/>
    </source>
</evidence>
<accession>A0ABW9KIT2</accession>
<reference evidence="2 3" key="1">
    <citation type="submission" date="2024-12" db="EMBL/GenBank/DDBJ databases">
        <authorList>
            <person name="Lee Y."/>
        </authorList>
    </citation>
    <scope>NUCLEOTIDE SEQUENCE [LARGE SCALE GENOMIC DNA]</scope>
    <source>
        <strain evidence="2 3">03SUJ4</strain>
    </source>
</reference>
<dbReference type="Gene3D" id="1.10.10.10">
    <property type="entry name" value="Winged helix-like DNA-binding domain superfamily/Winged helix DNA-binding domain"/>
    <property type="match status" value="1"/>
</dbReference>
<evidence type="ECO:0000313" key="3">
    <source>
        <dbReference type="Proteomes" id="UP001634747"/>
    </source>
</evidence>
<keyword evidence="1" id="KW-0175">Coiled coil</keyword>
<sequence>MVTTAAPLPLSEELFTQPEAIGPFVDLQAAKLAGEAPYVIRDAVTGNIYDRIRNDVYPSSEDYARCGGHQSYVDVPQPKEQVRFTGCWKCGKIYDLAAMRSYASAASFASENGYSLDPEQIHINTAKSCTHELARDRRTGDCWKPAKIRQSEIAAAFDAFKSDQIEAEDLEDNARAFLLQHVNEEAAEDYLLADPPALSFRRTGKAFAASLKRDCLAYLAATGRTDYAPLVPNLGADRKRKETRLAELQEQYRTASVEERKALEGTLQAAILGFATRTARGLMLSDKRETAIAHDDIAQESTIALFLECPNLGTVSEKDIREAVQAERKRTKDLASEKRSRSSLDLFLMSEDGSVDDNPLIYPTQQFWDISPEIPDWVQGDDRVIVELLKEGYSYPEVATVLGISSDALKQRVSRLKNRAKEHQK</sequence>
<keyword evidence="3" id="KW-1185">Reference proteome</keyword>
<organism evidence="2 3">
    <name type="scientific">Terriglobus aquaticus</name>
    <dbReference type="NCBI Taxonomy" id="940139"/>
    <lineage>
        <taxon>Bacteria</taxon>
        <taxon>Pseudomonadati</taxon>
        <taxon>Acidobacteriota</taxon>
        <taxon>Terriglobia</taxon>
        <taxon>Terriglobales</taxon>
        <taxon>Acidobacteriaceae</taxon>
        <taxon>Terriglobus</taxon>
    </lineage>
</organism>
<evidence type="ECO:0000313" key="2">
    <source>
        <dbReference type="EMBL" id="MFN2975676.1"/>
    </source>
</evidence>
<comment type="caution">
    <text evidence="2">The sequence shown here is derived from an EMBL/GenBank/DDBJ whole genome shotgun (WGS) entry which is preliminary data.</text>
</comment>
<proteinExistence type="predicted"/>
<gene>
    <name evidence="2" type="ORF">ACK2TP_07865</name>
</gene>
<protein>
    <submittedName>
        <fullName evidence="2">Sigma-70 region 4 domain-containing protein</fullName>
    </submittedName>
</protein>
<dbReference type="InterPro" id="IPR036388">
    <property type="entry name" value="WH-like_DNA-bd_sf"/>
</dbReference>
<dbReference type="Proteomes" id="UP001634747">
    <property type="component" value="Unassembled WGS sequence"/>
</dbReference>
<dbReference type="RefSeq" id="WP_263412805.1">
    <property type="nucleotide sequence ID" value="NZ_BAABBH010000001.1"/>
</dbReference>
<dbReference type="EMBL" id="JBJYXY010000001">
    <property type="protein sequence ID" value="MFN2975676.1"/>
    <property type="molecule type" value="Genomic_DNA"/>
</dbReference>